<evidence type="ECO:0000259" key="8">
    <source>
        <dbReference type="PROSITE" id="PS51380"/>
    </source>
</evidence>
<proteinExistence type="inferred from homology"/>
<dbReference type="GO" id="GO:0006817">
    <property type="term" value="P:phosphate ion transport"/>
    <property type="evidence" value="ECO:0007669"/>
    <property type="project" value="TreeGrafter"/>
</dbReference>
<comment type="similarity">
    <text evidence="2">Belongs to the SYG1 (TC 2.A.94) family.</text>
</comment>
<keyword evidence="6" id="KW-0175">Coiled coil</keyword>
<dbReference type="Pfam" id="PF03105">
    <property type="entry name" value="SPX"/>
    <property type="match status" value="1"/>
</dbReference>
<name>A0A9N8V026_9GLOM</name>
<evidence type="ECO:0000256" key="6">
    <source>
        <dbReference type="SAM" id="Coils"/>
    </source>
</evidence>
<evidence type="ECO:0000256" key="3">
    <source>
        <dbReference type="ARBA" id="ARBA00022692"/>
    </source>
</evidence>
<feature type="domain" description="EXS" evidence="8">
    <location>
        <begin position="266"/>
        <end position="457"/>
    </location>
</feature>
<dbReference type="OrthoDB" id="2440603at2759"/>
<comment type="caution">
    <text evidence="10">The sequence shown here is derived from an EMBL/GenBank/DDBJ whole genome shotgun (WGS) entry which is preliminary data.</text>
</comment>
<evidence type="ECO:0000256" key="5">
    <source>
        <dbReference type="ARBA" id="ARBA00023136"/>
    </source>
</evidence>
<evidence type="ECO:0000256" key="2">
    <source>
        <dbReference type="ARBA" id="ARBA00009665"/>
    </source>
</evidence>
<dbReference type="GO" id="GO:0000822">
    <property type="term" value="F:inositol hexakisphosphate binding"/>
    <property type="evidence" value="ECO:0007669"/>
    <property type="project" value="TreeGrafter"/>
</dbReference>
<dbReference type="GO" id="GO:0005886">
    <property type="term" value="C:plasma membrane"/>
    <property type="evidence" value="ECO:0007669"/>
    <property type="project" value="TreeGrafter"/>
</dbReference>
<dbReference type="PANTHER" id="PTHR10783:SF103">
    <property type="entry name" value="SOLUTE CARRIER FAMILY 53 MEMBER 1"/>
    <property type="match status" value="1"/>
</dbReference>
<dbReference type="InterPro" id="IPR004331">
    <property type="entry name" value="SPX_dom"/>
</dbReference>
<dbReference type="Proteomes" id="UP000789508">
    <property type="component" value="Unassembled WGS sequence"/>
</dbReference>
<sequence>MKFAKVLQAESVPEWRKQQYLKKLLRQVEKTRTIYDAEQEANRKRHKTQENVGTLSVQSDEKPFRTWSMSSIPGVKPLVDRFMALSNRANFDSVYYRNDVRKNVTLANFMDHVNDDERVFFEKIDKELEMIKDFYKEMEEEALKNFKILKFQYKEMREYRKKQRRLQRNGRRSDRWSNSVSLVKQSINRLSMPVGTINKVSFDTNSPTEDLPPMDFDYKDARKKIKKAVFEFYRGTEFLKNYKVLNRSGFAKILKKFDKLAGWKGGSLYMQKIDESYFVTSKVLDKIIKETENFYVDKFEGGMRKQALSKLRLPNKTNQTYHFSVWRAGVYLGISFCLLFRVADYGLWDVIMDWSLFNLESDNILLRNELGYSRKSVYYFAIVSNFVLRFSWVILAVNKNYSKGLLVFAVAFVEMLRRWQWIFFRVENEHINNCIRGRAIKEVTLPFVFKPEELSTITVSTTGHDKLASGDEKIAAQKRAKNEAARKLRDRKSSSKILESNIISMNNIDESSDDHQSGQPLELDVMNQYNSRRMLNSLENSTNNNSARRQKFSDDESLDEEAGRHRKRNPRISFANVK</sequence>
<dbReference type="PROSITE" id="PS51382">
    <property type="entry name" value="SPX"/>
    <property type="match status" value="1"/>
</dbReference>
<dbReference type="InterPro" id="IPR004342">
    <property type="entry name" value="EXS_C"/>
</dbReference>
<evidence type="ECO:0000256" key="4">
    <source>
        <dbReference type="ARBA" id="ARBA00022989"/>
    </source>
</evidence>
<evidence type="ECO:0000256" key="7">
    <source>
        <dbReference type="SAM" id="MobiDB-lite"/>
    </source>
</evidence>
<feature type="domain" description="SPX" evidence="9">
    <location>
        <begin position="1"/>
        <end position="271"/>
    </location>
</feature>
<keyword evidence="5" id="KW-0472">Membrane</keyword>
<dbReference type="EMBL" id="CAJVPS010000003">
    <property type="protein sequence ID" value="CAG8438192.1"/>
    <property type="molecule type" value="Genomic_DNA"/>
</dbReference>
<keyword evidence="11" id="KW-1185">Reference proteome</keyword>
<evidence type="ECO:0000313" key="11">
    <source>
        <dbReference type="Proteomes" id="UP000789508"/>
    </source>
</evidence>
<gene>
    <name evidence="10" type="ORF">ALEPTO_LOCUS79</name>
</gene>
<dbReference type="PANTHER" id="PTHR10783">
    <property type="entry name" value="XENOTROPIC AND POLYTROPIC RETROVIRUS RECEPTOR 1-RELATED"/>
    <property type="match status" value="1"/>
</dbReference>
<dbReference type="AlphaFoldDB" id="A0A9N8V026"/>
<comment type="subcellular location">
    <subcellularLocation>
        <location evidence="1">Membrane</location>
        <topology evidence="1">Multi-pass membrane protein</topology>
    </subcellularLocation>
</comment>
<dbReference type="GO" id="GO:0016036">
    <property type="term" value="P:cellular response to phosphate starvation"/>
    <property type="evidence" value="ECO:0007669"/>
    <property type="project" value="TreeGrafter"/>
</dbReference>
<reference evidence="10" key="1">
    <citation type="submission" date="2021-06" db="EMBL/GenBank/DDBJ databases">
        <authorList>
            <person name="Kallberg Y."/>
            <person name="Tangrot J."/>
            <person name="Rosling A."/>
        </authorList>
    </citation>
    <scope>NUCLEOTIDE SEQUENCE</scope>
    <source>
        <strain evidence="10">FL130A</strain>
    </source>
</reference>
<dbReference type="CDD" id="cd14475">
    <property type="entry name" value="SPX_SYG1_like"/>
    <property type="match status" value="1"/>
</dbReference>
<dbReference type="PROSITE" id="PS51380">
    <property type="entry name" value="EXS"/>
    <property type="match status" value="1"/>
</dbReference>
<organism evidence="10 11">
    <name type="scientific">Ambispora leptoticha</name>
    <dbReference type="NCBI Taxonomy" id="144679"/>
    <lineage>
        <taxon>Eukaryota</taxon>
        <taxon>Fungi</taxon>
        <taxon>Fungi incertae sedis</taxon>
        <taxon>Mucoromycota</taxon>
        <taxon>Glomeromycotina</taxon>
        <taxon>Glomeromycetes</taxon>
        <taxon>Archaeosporales</taxon>
        <taxon>Ambisporaceae</taxon>
        <taxon>Ambispora</taxon>
    </lineage>
</organism>
<dbReference type="GO" id="GO:0005794">
    <property type="term" value="C:Golgi apparatus"/>
    <property type="evidence" value="ECO:0007669"/>
    <property type="project" value="TreeGrafter"/>
</dbReference>
<evidence type="ECO:0000256" key="1">
    <source>
        <dbReference type="ARBA" id="ARBA00004141"/>
    </source>
</evidence>
<keyword evidence="4" id="KW-1133">Transmembrane helix</keyword>
<keyword evidence="3" id="KW-0812">Transmembrane</keyword>
<evidence type="ECO:0000259" key="9">
    <source>
        <dbReference type="PROSITE" id="PS51382"/>
    </source>
</evidence>
<feature type="coiled-coil region" evidence="6">
    <location>
        <begin position="121"/>
        <end position="169"/>
    </location>
</feature>
<protein>
    <submittedName>
        <fullName evidence="10">574_t:CDS:1</fullName>
    </submittedName>
</protein>
<accession>A0A9N8V026</accession>
<evidence type="ECO:0000313" key="10">
    <source>
        <dbReference type="EMBL" id="CAG8438192.1"/>
    </source>
</evidence>
<feature type="region of interest" description="Disordered" evidence="7">
    <location>
        <begin position="538"/>
        <end position="578"/>
    </location>
</feature>
<dbReference type="Pfam" id="PF03124">
    <property type="entry name" value="EXS"/>
    <property type="match status" value="1"/>
</dbReference>